<keyword evidence="2" id="KW-1133">Transmembrane helix</keyword>
<comment type="caution">
    <text evidence="3">The sequence shown here is derived from an EMBL/GenBank/DDBJ whole genome shotgun (WGS) entry which is preliminary data.</text>
</comment>
<organism evidence="3 4">
    <name type="scientific">Cystoisospora suis</name>
    <dbReference type="NCBI Taxonomy" id="483139"/>
    <lineage>
        <taxon>Eukaryota</taxon>
        <taxon>Sar</taxon>
        <taxon>Alveolata</taxon>
        <taxon>Apicomplexa</taxon>
        <taxon>Conoidasida</taxon>
        <taxon>Coccidia</taxon>
        <taxon>Eucoccidiorida</taxon>
        <taxon>Eimeriorina</taxon>
        <taxon>Sarcocystidae</taxon>
        <taxon>Cystoisospora</taxon>
    </lineage>
</organism>
<sequence>MLTMEWEYSRLPPEVQRPSGQNGSPSRPSSQFRLSPSCDSVDGLARKAIISGSGLPSLARRGSWCVETSKSTSQNHGDRQRDDSSGFYTPTTVPSRSPGFRIRHRPPRRSASWGSLHSRRPSLTCEDSALIQQGTFHSEVRTQISSGSSSPCSALGAPPSSLLGHRQGPATARRESWAHHPARRQSTASVESKGEDSPPGRSGIHRSGCVAGSPLSPVGRILSFVQSTFFHALKRRWTPVSHSVWRVILSVLGTCACWSGTTWFFTLVGVVFFFVFKAYTTSPPLAVFPVYFDYIPALSEALSKSAFPFEDSTTSYFPQRGGNDTITEEFCSATVSRANSTESLCAPFFTEKRAHESRGVDGKVSSAPEANPLQRHPSALHTSSVLPVTCVPPLQSFGCSQFVQAPNAFSFPCATEGVWSDMKQKNSFSHLQGNVGESLNGGSLPFFLFPAPSSVAIAAVPFSNRSWEFIPLDTQMYVPPSPLSQIAKSRGLRHPVSSPASTVKDSEGLPASFFVNLDKSRLPKDHHLDVSLTLSYPWSDHNRRLPPVMFSVVLFTPDHRPIAKATRPLLTSGVAGDAGGTTGLSGISFSSFDLLSTVTYFAPAFLRDRLLGLAGSNIGAASIVFFESFPLDLIPHLKYAQVLMYPPLHVSNAGLIMAPKLHGFRLFLASHWAIICALVTLFLLCCCALCTCCAAVGCTYLAFSVSSSEDDTELPESRFHARSRAPAKTNGCGPSRSCPLTSFSDVPLPTHSPGRASKISKSSLAPGCAGYQSGAADVAAKVGSSVVRRRQAAVDKSSADVGLTNPIT</sequence>
<feature type="region of interest" description="Disordered" evidence="1">
    <location>
        <begin position="1"/>
        <end position="38"/>
    </location>
</feature>
<dbReference type="CDD" id="cd23995">
    <property type="entry name" value="Seipin_BSCL2_like"/>
    <property type="match status" value="1"/>
</dbReference>
<dbReference type="RefSeq" id="XP_067923179.1">
    <property type="nucleotide sequence ID" value="XM_068064847.1"/>
</dbReference>
<feature type="region of interest" description="Disordered" evidence="1">
    <location>
        <begin position="50"/>
        <end position="120"/>
    </location>
</feature>
<dbReference type="AlphaFoldDB" id="A0A2C6KWI0"/>
<gene>
    <name evidence="3" type="ORF">CSUI_004662</name>
</gene>
<keyword evidence="4" id="KW-1185">Reference proteome</keyword>
<keyword evidence="2 3" id="KW-0812">Transmembrane</keyword>
<evidence type="ECO:0000313" key="4">
    <source>
        <dbReference type="Proteomes" id="UP000221165"/>
    </source>
</evidence>
<feature type="compositionally biased region" description="Low complexity" evidence="1">
    <location>
        <begin position="145"/>
        <end position="164"/>
    </location>
</feature>
<dbReference type="VEuPathDB" id="ToxoDB:CSUI_004662"/>
<reference evidence="3 4" key="1">
    <citation type="journal article" date="2017" name="Int. J. Parasitol.">
        <title>The genome of the protozoan parasite Cystoisospora suis and a reverse vaccinology approach to identify vaccine candidates.</title>
        <authorList>
            <person name="Palmieri N."/>
            <person name="Shrestha A."/>
            <person name="Ruttkowski B."/>
            <person name="Beck T."/>
            <person name="Vogl C."/>
            <person name="Tomley F."/>
            <person name="Blake D.P."/>
            <person name="Joachim A."/>
        </authorList>
    </citation>
    <scope>NUCLEOTIDE SEQUENCE [LARGE SCALE GENOMIC DNA]</scope>
    <source>
        <strain evidence="3 4">Wien I</strain>
    </source>
</reference>
<feature type="region of interest" description="Disordered" evidence="1">
    <location>
        <begin position="140"/>
        <end position="206"/>
    </location>
</feature>
<feature type="region of interest" description="Disordered" evidence="1">
    <location>
        <begin position="715"/>
        <end position="736"/>
    </location>
</feature>
<feature type="transmembrane region" description="Helical" evidence="2">
    <location>
        <begin position="672"/>
        <end position="703"/>
    </location>
</feature>
<dbReference type="GeneID" id="94428058"/>
<dbReference type="OrthoDB" id="330943at2759"/>
<dbReference type="Proteomes" id="UP000221165">
    <property type="component" value="Unassembled WGS sequence"/>
</dbReference>
<feature type="compositionally biased region" description="Polar residues" evidence="1">
    <location>
        <begin position="66"/>
        <end position="75"/>
    </location>
</feature>
<feature type="transmembrane region" description="Helical" evidence="2">
    <location>
        <begin position="244"/>
        <end position="276"/>
    </location>
</feature>
<accession>A0A2C6KWI0</accession>
<protein>
    <submittedName>
        <fullName evidence="3">Transmembrane protein</fullName>
    </submittedName>
</protein>
<keyword evidence="2" id="KW-0472">Membrane</keyword>
<dbReference type="EMBL" id="MIGC01002210">
    <property type="protein sequence ID" value="PHJ21497.1"/>
    <property type="molecule type" value="Genomic_DNA"/>
</dbReference>
<evidence type="ECO:0000256" key="1">
    <source>
        <dbReference type="SAM" id="MobiDB-lite"/>
    </source>
</evidence>
<feature type="compositionally biased region" description="Polar residues" evidence="1">
    <location>
        <begin position="86"/>
        <end position="95"/>
    </location>
</feature>
<feature type="compositionally biased region" description="Polar residues" evidence="1">
    <location>
        <begin position="18"/>
        <end position="38"/>
    </location>
</feature>
<evidence type="ECO:0000256" key="2">
    <source>
        <dbReference type="SAM" id="Phobius"/>
    </source>
</evidence>
<proteinExistence type="predicted"/>
<evidence type="ECO:0000313" key="3">
    <source>
        <dbReference type="EMBL" id="PHJ21497.1"/>
    </source>
</evidence>
<name>A0A2C6KWI0_9APIC</name>